<protein>
    <submittedName>
        <fullName evidence="2">Uncharacterized protein</fullName>
    </submittedName>
</protein>
<evidence type="ECO:0000313" key="2">
    <source>
        <dbReference type="EMBL" id="TFB07715.1"/>
    </source>
</evidence>
<dbReference type="EMBL" id="PPTA01000001">
    <property type="protein sequence ID" value="TFB07715.1"/>
    <property type="molecule type" value="Genomic_DNA"/>
</dbReference>
<evidence type="ECO:0000256" key="1">
    <source>
        <dbReference type="SAM" id="MobiDB-lite"/>
    </source>
</evidence>
<keyword evidence="3" id="KW-1185">Reference proteome</keyword>
<gene>
    <name evidence="2" type="ORF">CCMA1212_000765</name>
</gene>
<feature type="region of interest" description="Disordered" evidence="1">
    <location>
        <begin position="28"/>
        <end position="73"/>
    </location>
</feature>
<feature type="compositionally biased region" description="Low complexity" evidence="1">
    <location>
        <begin position="31"/>
        <end position="49"/>
    </location>
</feature>
<name>A0ABY2HH56_9HYPO</name>
<proteinExistence type="predicted"/>
<comment type="caution">
    <text evidence="2">The sequence shown here is derived from an EMBL/GenBank/DDBJ whole genome shotgun (WGS) entry which is preliminary data.</text>
</comment>
<reference evidence="2 3" key="1">
    <citation type="submission" date="2018-01" db="EMBL/GenBank/DDBJ databases">
        <title>Genome characterization of the sugarcane-associated fungus Trichoderma ghanense CCMA-1212 and their application in lignocelulose bioconversion.</title>
        <authorList>
            <person name="Steindorff A.S."/>
            <person name="Mendes T.D."/>
            <person name="Vilela E.S.D."/>
            <person name="Rodrigues D.S."/>
            <person name="Formighieri E.F."/>
            <person name="Melo I.S."/>
            <person name="Favaro L.C.L."/>
        </authorList>
    </citation>
    <scope>NUCLEOTIDE SEQUENCE [LARGE SCALE GENOMIC DNA]</scope>
    <source>
        <strain evidence="2 3">CCMA-1212</strain>
    </source>
</reference>
<organism evidence="2 3">
    <name type="scientific">Trichoderma ghanense</name>
    <dbReference type="NCBI Taxonomy" id="65468"/>
    <lineage>
        <taxon>Eukaryota</taxon>
        <taxon>Fungi</taxon>
        <taxon>Dikarya</taxon>
        <taxon>Ascomycota</taxon>
        <taxon>Pezizomycotina</taxon>
        <taxon>Sordariomycetes</taxon>
        <taxon>Hypocreomycetidae</taxon>
        <taxon>Hypocreales</taxon>
        <taxon>Hypocreaceae</taxon>
        <taxon>Trichoderma</taxon>
    </lineage>
</organism>
<dbReference type="RefSeq" id="XP_073563916.1">
    <property type="nucleotide sequence ID" value="XM_073698222.1"/>
</dbReference>
<accession>A0ABY2HH56</accession>
<dbReference type="GeneID" id="300572672"/>
<dbReference type="Proteomes" id="UP001642720">
    <property type="component" value="Unassembled WGS sequence"/>
</dbReference>
<sequence>MFRLLGRRRFVPRVAGDHRRFCTTTLEEKNQMSQKNQQQQQQQHQGQRQLPSTAEPEPARQQPSPHEPDRLHPFANHARASTDYYSLVLVLLVPSLRDIAQLPHSAVLAADGTRWDLARFPSLTDSQWRTRPAAGGANREWWQNLEPSIAVLCPFHMLPPIFCPPIPGSRGPLSARMPRPVAGAASLGVRCMARCHSFFLSSSQSGTVHDEFYRGRTPFHSHAGAATERTVETSSSAPVTEHIPGIMAFASR</sequence>
<evidence type="ECO:0000313" key="3">
    <source>
        <dbReference type="Proteomes" id="UP001642720"/>
    </source>
</evidence>